<proteinExistence type="predicted"/>
<dbReference type="InterPro" id="IPR011009">
    <property type="entry name" value="Kinase-like_dom_sf"/>
</dbReference>
<keyword evidence="4" id="KW-0418">Kinase</keyword>
<feature type="region of interest" description="Disordered" evidence="10">
    <location>
        <begin position="1"/>
        <end position="41"/>
    </location>
</feature>
<dbReference type="GO" id="GO:0005524">
    <property type="term" value="F:ATP binding"/>
    <property type="evidence" value="ECO:0007669"/>
    <property type="project" value="UniProtKB-UniRule"/>
</dbReference>
<dbReference type="Gene3D" id="3.30.200.20">
    <property type="entry name" value="Phosphorylase Kinase, domain 1"/>
    <property type="match status" value="1"/>
</dbReference>
<evidence type="ECO:0000313" key="13">
    <source>
        <dbReference type="Proteomes" id="UP000613740"/>
    </source>
</evidence>
<feature type="active site" description="Proton acceptor" evidence="6">
    <location>
        <position position="274"/>
    </location>
</feature>
<feature type="region of interest" description="Disordered" evidence="10">
    <location>
        <begin position="557"/>
        <end position="594"/>
    </location>
</feature>
<dbReference type="PROSITE" id="PS50011">
    <property type="entry name" value="PROTEIN_KINASE_DOM"/>
    <property type="match status" value="1"/>
</dbReference>
<protein>
    <recommendedName>
        <fullName evidence="11">Protein kinase domain-containing protein</fullName>
    </recommendedName>
</protein>
<keyword evidence="5 7" id="KW-0067">ATP-binding</keyword>
<feature type="binding site" evidence="7">
    <location>
        <position position="153"/>
    </location>
    <ligand>
        <name>ATP</name>
        <dbReference type="ChEBI" id="CHEBI:30616"/>
    </ligand>
</feature>
<feature type="binding site" evidence="7 9">
    <location>
        <position position="178"/>
    </location>
    <ligand>
        <name>ATP</name>
        <dbReference type="ChEBI" id="CHEBI:30616"/>
    </ligand>
</feature>
<feature type="compositionally biased region" description="Gly residues" evidence="10">
    <location>
        <begin position="1"/>
        <end position="16"/>
    </location>
</feature>
<feature type="compositionally biased region" description="Basic residues" evidence="10">
    <location>
        <begin position="651"/>
        <end position="662"/>
    </location>
</feature>
<feature type="binding site" evidence="7">
    <location>
        <begin position="278"/>
        <end position="279"/>
    </location>
    <ligand>
        <name>ATP</name>
        <dbReference type="ChEBI" id="CHEBI:30616"/>
    </ligand>
</feature>
<evidence type="ECO:0000313" key="12">
    <source>
        <dbReference type="EMBL" id="KAG2454840.1"/>
    </source>
</evidence>
<evidence type="ECO:0000259" key="11">
    <source>
        <dbReference type="PROSITE" id="PS50011"/>
    </source>
</evidence>
<evidence type="ECO:0000256" key="9">
    <source>
        <dbReference type="PROSITE-ProRule" id="PRU10141"/>
    </source>
</evidence>
<feature type="region of interest" description="Disordered" evidence="10">
    <location>
        <begin position="65"/>
        <end position="88"/>
    </location>
</feature>
<feature type="region of interest" description="Disordered" evidence="10">
    <location>
        <begin position="858"/>
        <end position="961"/>
    </location>
</feature>
<feature type="compositionally biased region" description="Low complexity" evidence="10">
    <location>
        <begin position="65"/>
        <end position="83"/>
    </location>
</feature>
<evidence type="ECO:0000256" key="10">
    <source>
        <dbReference type="SAM" id="MobiDB-lite"/>
    </source>
</evidence>
<dbReference type="InterPro" id="IPR017441">
    <property type="entry name" value="Protein_kinase_ATP_BS"/>
</dbReference>
<dbReference type="InterPro" id="IPR008271">
    <property type="entry name" value="Ser/Thr_kinase_AS"/>
</dbReference>
<evidence type="ECO:0000256" key="8">
    <source>
        <dbReference type="PIRSR" id="PIRSR630616-3"/>
    </source>
</evidence>
<evidence type="ECO:0000256" key="4">
    <source>
        <dbReference type="ARBA" id="ARBA00022777"/>
    </source>
</evidence>
<comment type="caution">
    <text evidence="12">The sequence shown here is derived from an EMBL/GenBank/DDBJ whole genome shotgun (WGS) entry which is preliminary data.</text>
</comment>
<reference evidence="12" key="1">
    <citation type="journal article" date="2020" name="bioRxiv">
        <title>Comparative genomics of Chlamydomonas.</title>
        <authorList>
            <person name="Craig R.J."/>
            <person name="Hasan A.R."/>
            <person name="Ness R.W."/>
            <person name="Keightley P.D."/>
        </authorList>
    </citation>
    <scope>NUCLEOTIDE SEQUENCE</scope>
    <source>
        <strain evidence="12">CCAP 11/173</strain>
    </source>
</reference>
<dbReference type="InterPro" id="IPR000719">
    <property type="entry name" value="Prot_kinase_dom"/>
</dbReference>
<dbReference type="SUPFAM" id="SSF56112">
    <property type="entry name" value="Protein kinase-like (PK-like)"/>
    <property type="match status" value="1"/>
</dbReference>
<evidence type="ECO:0000256" key="6">
    <source>
        <dbReference type="PIRSR" id="PIRSR630616-1"/>
    </source>
</evidence>
<sequence>MSGMVRRGGGGGGHEGAAGSKSNGACTSSSAVNSAGSGGSGVVKLPPRQLWCPAALRAAAAARVGSSSGASSSSSRLDGESGSVDGSRSVVARGAAKGSGATLGYPAPRRTVTLFEDAPLYLDNCPQWLKSHSLWSPRLSPRLVDVTRLGEGRHGSVALVTQRGADSSSGLQQRAVVKQFVRERLLESPRVHEKVLNEWRVHSGLQHEFIVPLYGAVEDRGFVTFLMEAQQGDLLWYLDEQDSEVMGEDEARAVMADVLAALCYMHEMGYVHRDIKPENIFLSPGAGGGPGAARRGARRGTARATSGALHTTWRLGDLGSAVGLAEVMQPGAPGLFLEGSPPFLAPEYAELWVAPSAQRTPARLQAATSFKQDVWALGATLYDILVGHPPFSGPAGADPPMSELAAAIVSAPPCPHPSEVPGLSPAAADFICWTLQKDPALRPTAFELVEHPWLMGASVMPAAASVSVQDRAAGVVLSQSTQSAEEVTAAEAAAASRLVTIDSCSAEEAAREVAAAVIADLSHAVDAAGLAAASAKAVTAAHAAAAVAVAAEAGPGVFAPPPPSPRTPPLSPGGGKPPRSKSVRKTPAGGKKAAPSALATAAAALLAVADPTQSGDSPAGSVDSVGSLLGHPALVGAASASAAAAPASGAPRRKASARRVPSRKTGAAPEAIEGTVVGSRLASIAEAAVPAAAPVPKARASRKAAAGAAQGTDGSTSEPTPRTTAEVASASAPAGAAAERSLTPKRRGRKPASGSPAATGGVATSLLLVPGLANLPLLDPAAVVAPSIGQPGTAVPKLPRTRVRKAAASPFAAAASGQGSPTSSSDAAPPLLLVSDKAAAASALATAAAVMVAGVATAASSTPRGRGRKPAEAAASTSAGADTAGPRAATLLSSTSATPSASGSVDDAEAGWPSATTPGSPAKRRGRKAASAASAPAPGSPGAPVRLAPAAPAERKTGEALPAAAPGAAGALEVVPGAPGTAGSLAPNPASLLARPSGEKIDWLHLF</sequence>
<name>A0A835WW40_9CHLO</name>
<dbReference type="PROSITE" id="PS00108">
    <property type="entry name" value="PROTEIN_KINASE_ST"/>
    <property type="match status" value="1"/>
</dbReference>
<feature type="region of interest" description="Disordered" evidence="10">
    <location>
        <begin position="702"/>
        <end position="760"/>
    </location>
</feature>
<dbReference type="PROSITE" id="PS00107">
    <property type="entry name" value="PROTEIN_KINASE_ATP"/>
    <property type="match status" value="1"/>
</dbReference>
<evidence type="ECO:0000256" key="7">
    <source>
        <dbReference type="PIRSR" id="PIRSR630616-2"/>
    </source>
</evidence>
<dbReference type="Pfam" id="PF00069">
    <property type="entry name" value="Pkinase"/>
    <property type="match status" value="1"/>
</dbReference>
<feature type="compositionally biased region" description="Low complexity" evidence="10">
    <location>
        <begin position="929"/>
        <end position="944"/>
    </location>
</feature>
<gene>
    <name evidence="12" type="ORF">HYH02_000672</name>
</gene>
<evidence type="ECO:0000256" key="3">
    <source>
        <dbReference type="ARBA" id="ARBA00022741"/>
    </source>
</evidence>
<keyword evidence="3 7" id="KW-0547">Nucleotide-binding</keyword>
<dbReference type="AlphaFoldDB" id="A0A835WW40"/>
<feature type="compositionally biased region" description="Pro residues" evidence="10">
    <location>
        <begin position="558"/>
        <end position="571"/>
    </location>
</feature>
<evidence type="ECO:0000256" key="5">
    <source>
        <dbReference type="ARBA" id="ARBA00022840"/>
    </source>
</evidence>
<dbReference type="Gene3D" id="1.10.510.10">
    <property type="entry name" value="Transferase(Phosphotransferase) domain 1"/>
    <property type="match status" value="1"/>
</dbReference>
<feature type="binding site" evidence="7">
    <location>
        <position position="317"/>
    </location>
    <ligand>
        <name>ATP</name>
        <dbReference type="ChEBI" id="CHEBI:30616"/>
    </ligand>
</feature>
<feature type="compositionally biased region" description="Low complexity" evidence="10">
    <location>
        <begin position="725"/>
        <end position="739"/>
    </location>
</feature>
<feature type="region of interest" description="Disordered" evidence="10">
    <location>
        <begin position="642"/>
        <end position="668"/>
    </location>
</feature>
<keyword evidence="1" id="KW-0723">Serine/threonine-protein kinase</keyword>
<dbReference type="Proteomes" id="UP000613740">
    <property type="component" value="Unassembled WGS sequence"/>
</dbReference>
<dbReference type="SMART" id="SM00220">
    <property type="entry name" value="S_TKc"/>
    <property type="match status" value="1"/>
</dbReference>
<dbReference type="InterPro" id="IPR030616">
    <property type="entry name" value="Aur-like"/>
</dbReference>
<organism evidence="12 13">
    <name type="scientific">Chlamydomonas schloesseri</name>
    <dbReference type="NCBI Taxonomy" id="2026947"/>
    <lineage>
        <taxon>Eukaryota</taxon>
        <taxon>Viridiplantae</taxon>
        <taxon>Chlorophyta</taxon>
        <taxon>core chlorophytes</taxon>
        <taxon>Chlorophyceae</taxon>
        <taxon>CS clade</taxon>
        <taxon>Chlamydomonadales</taxon>
        <taxon>Chlamydomonadaceae</taxon>
        <taxon>Chlamydomonas</taxon>
    </lineage>
</organism>
<evidence type="ECO:0000256" key="1">
    <source>
        <dbReference type="ARBA" id="ARBA00022527"/>
    </source>
</evidence>
<accession>A0A835WW40</accession>
<dbReference type="GO" id="GO:0004674">
    <property type="term" value="F:protein serine/threonine kinase activity"/>
    <property type="evidence" value="ECO:0007669"/>
    <property type="project" value="UniProtKB-KW"/>
</dbReference>
<keyword evidence="2" id="KW-0808">Transferase</keyword>
<dbReference type="EMBL" id="JAEHOD010000001">
    <property type="protein sequence ID" value="KAG2454840.1"/>
    <property type="molecule type" value="Genomic_DNA"/>
</dbReference>
<evidence type="ECO:0000256" key="2">
    <source>
        <dbReference type="ARBA" id="ARBA00022679"/>
    </source>
</evidence>
<keyword evidence="13" id="KW-1185">Reference proteome</keyword>
<feature type="compositionally biased region" description="Low complexity" evidence="10">
    <location>
        <begin position="872"/>
        <end position="904"/>
    </location>
</feature>
<dbReference type="PANTHER" id="PTHR24350">
    <property type="entry name" value="SERINE/THREONINE-PROTEIN KINASE IAL-RELATED"/>
    <property type="match status" value="1"/>
</dbReference>
<feature type="cross-link" description="Glycyl lysine isopeptide (Lys-Gly) (interchain with G-Cter in SUMO2)" evidence="8">
    <location>
        <position position="276"/>
    </location>
</feature>
<feature type="domain" description="Protein kinase" evidence="11">
    <location>
        <begin position="143"/>
        <end position="454"/>
    </location>
</feature>
<feature type="compositionally biased region" description="Polar residues" evidence="10">
    <location>
        <begin position="712"/>
        <end position="723"/>
    </location>
</feature>
<dbReference type="OrthoDB" id="6513151at2759"/>